<feature type="transmembrane region" description="Helical" evidence="8">
    <location>
        <begin position="188"/>
        <end position="208"/>
    </location>
</feature>
<keyword evidence="6" id="KW-0175">Coiled coil</keyword>
<keyword evidence="3 8" id="KW-0812">Transmembrane</keyword>
<dbReference type="InterPro" id="IPR051584">
    <property type="entry name" value="GPCR-associated_LMBR1"/>
</dbReference>
<dbReference type="OrthoDB" id="203099at2759"/>
<dbReference type="PANTHER" id="PTHR21355:SF0">
    <property type="entry name" value="G-PROTEIN COUPLED RECEPTOR-ASSOCIATED PROTEIN LMBRD2"/>
    <property type="match status" value="1"/>
</dbReference>
<gene>
    <name evidence="9" type="ORF">Cgig2_007328</name>
</gene>
<feature type="region of interest" description="Disordered" evidence="7">
    <location>
        <begin position="546"/>
        <end position="569"/>
    </location>
</feature>
<evidence type="ECO:0000256" key="8">
    <source>
        <dbReference type="SAM" id="Phobius"/>
    </source>
</evidence>
<dbReference type="Pfam" id="PF04791">
    <property type="entry name" value="LMBR1"/>
    <property type="match status" value="1"/>
</dbReference>
<evidence type="ECO:0000256" key="1">
    <source>
        <dbReference type="ARBA" id="ARBA00004141"/>
    </source>
</evidence>
<evidence type="ECO:0000256" key="2">
    <source>
        <dbReference type="ARBA" id="ARBA00010487"/>
    </source>
</evidence>
<dbReference type="InterPro" id="IPR006876">
    <property type="entry name" value="LMBR1-like_membr_prot"/>
</dbReference>
<evidence type="ECO:0000256" key="5">
    <source>
        <dbReference type="ARBA" id="ARBA00023136"/>
    </source>
</evidence>
<evidence type="ECO:0000313" key="9">
    <source>
        <dbReference type="EMBL" id="KAJ8451845.1"/>
    </source>
</evidence>
<dbReference type="EMBL" id="JAKOGI010000007">
    <property type="protein sequence ID" value="KAJ8451845.1"/>
    <property type="molecule type" value="Genomic_DNA"/>
</dbReference>
<feature type="compositionally biased region" description="Basic and acidic residues" evidence="7">
    <location>
        <begin position="557"/>
        <end position="569"/>
    </location>
</feature>
<feature type="transmembrane region" description="Helical" evidence="8">
    <location>
        <begin position="228"/>
        <end position="249"/>
    </location>
</feature>
<feature type="compositionally biased region" description="Polar residues" evidence="7">
    <location>
        <begin position="448"/>
        <end position="479"/>
    </location>
</feature>
<protein>
    <submittedName>
        <fullName evidence="9">Uncharacterized protein</fullName>
    </submittedName>
</protein>
<evidence type="ECO:0000256" key="7">
    <source>
        <dbReference type="SAM" id="MobiDB-lite"/>
    </source>
</evidence>
<dbReference type="GO" id="GO:0016020">
    <property type="term" value="C:membrane"/>
    <property type="evidence" value="ECO:0007669"/>
    <property type="project" value="UniProtKB-SubCell"/>
</dbReference>
<evidence type="ECO:0000256" key="3">
    <source>
        <dbReference type="ARBA" id="ARBA00022692"/>
    </source>
</evidence>
<dbReference type="Proteomes" id="UP001153076">
    <property type="component" value="Unassembled WGS sequence"/>
</dbReference>
<name>A0A9Q1QTL3_9CARY</name>
<comment type="subcellular location">
    <subcellularLocation>
        <location evidence="1">Membrane</location>
        <topology evidence="1">Multi-pass membrane protein</topology>
    </subcellularLocation>
</comment>
<dbReference type="PANTHER" id="PTHR21355">
    <property type="entry name" value="G-PROTEIN COUPLED RECEPTOR-ASSOCIATED PROTEIN LMBRD2"/>
    <property type="match status" value="1"/>
</dbReference>
<reference evidence="9" key="1">
    <citation type="submission" date="2022-04" db="EMBL/GenBank/DDBJ databases">
        <title>Carnegiea gigantea Genome sequencing and assembly v2.</title>
        <authorList>
            <person name="Copetti D."/>
            <person name="Sanderson M.J."/>
            <person name="Burquez A."/>
            <person name="Wojciechowski M.F."/>
        </authorList>
    </citation>
    <scope>NUCLEOTIDE SEQUENCE</scope>
    <source>
        <strain evidence="9">SGP5-SGP5p</strain>
        <tissue evidence="9">Aerial part</tissue>
    </source>
</reference>
<feature type="transmembrane region" description="Helical" evidence="8">
    <location>
        <begin position="12"/>
        <end position="33"/>
    </location>
</feature>
<evidence type="ECO:0000313" key="10">
    <source>
        <dbReference type="Proteomes" id="UP001153076"/>
    </source>
</evidence>
<organism evidence="9 10">
    <name type="scientific">Carnegiea gigantea</name>
    <dbReference type="NCBI Taxonomy" id="171969"/>
    <lineage>
        <taxon>Eukaryota</taxon>
        <taxon>Viridiplantae</taxon>
        <taxon>Streptophyta</taxon>
        <taxon>Embryophyta</taxon>
        <taxon>Tracheophyta</taxon>
        <taxon>Spermatophyta</taxon>
        <taxon>Magnoliopsida</taxon>
        <taxon>eudicotyledons</taxon>
        <taxon>Gunneridae</taxon>
        <taxon>Pentapetalae</taxon>
        <taxon>Caryophyllales</taxon>
        <taxon>Cactineae</taxon>
        <taxon>Cactaceae</taxon>
        <taxon>Cactoideae</taxon>
        <taxon>Echinocereeae</taxon>
        <taxon>Carnegiea</taxon>
    </lineage>
</organism>
<feature type="region of interest" description="Disordered" evidence="7">
    <location>
        <begin position="446"/>
        <end position="488"/>
    </location>
</feature>
<evidence type="ECO:0000256" key="4">
    <source>
        <dbReference type="ARBA" id="ARBA00022989"/>
    </source>
</evidence>
<keyword evidence="10" id="KW-1185">Reference proteome</keyword>
<feature type="coiled-coil region" evidence="6">
    <location>
        <begin position="126"/>
        <end position="153"/>
    </location>
</feature>
<keyword evidence="4 8" id="KW-1133">Transmembrane helix</keyword>
<feature type="transmembrane region" description="Helical" evidence="8">
    <location>
        <begin position="323"/>
        <end position="340"/>
    </location>
</feature>
<dbReference type="AlphaFoldDB" id="A0A9Q1QTL3"/>
<keyword evidence="5 8" id="KW-0472">Membrane</keyword>
<evidence type="ECO:0000256" key="6">
    <source>
        <dbReference type="SAM" id="Coils"/>
    </source>
</evidence>
<accession>A0A9Q1QTL3</accession>
<proteinExistence type="inferred from homology"/>
<comment type="caution">
    <text evidence="9">The sequence shown here is derived from an EMBL/GenBank/DDBJ whole genome shotgun (WGS) entry which is preliminary data.</text>
</comment>
<sequence length="569" mass="64388">MRRNLRGGALGFAMACSNTFGLVTGAFLLGFGLSEIPRSLWKKADWTFRQKALSHKIADMAMKLDDAHHNFSNAIVVAQATSNQMSKRDPLRPCMDVIDKMVAQMFKEDPSFKPQGGKLGEKDMDYDADEKSMAELRRQLRVAQEQYYRYKRKYISSLRGSRPGTLGSVLDTAELLWRCILRKRLQRLLSIILGYMSVAILLAEATLLPSVDLSLFSILIKSARGHELPVQVFAFVPLMYMCLCTYYSLFKVGMMAFYSLTPRQTSSVSLLMIVSMVARYAPPISYNFLNLIRLDGNAKTIFEKRMGTIDEAVPFFGTGFNRLYPLIMVIYTILVASNFFDRVIGFFGSWKVLKFQSEADDMDGFEPSGMIILQRERSWLEQGHKIGEQVIPLARNFSNFSMDDIEAEPRRSLSKDGGERSSRLEIHQYSGSRMLISKKYAAIREQNRQTSSSRSAENTKSSVKVSLLNSGSSNCTTNETEAQSSSLSSTWQTTKTGFQSFRAEIGSKKFLPLKQAQEMTNVMRDSSSSESLDEIFQRLKHPPLEHITFSDDEDDSESRIEFKKTKLAA</sequence>
<comment type="similarity">
    <text evidence="2">Belongs to the LIMR family.</text>
</comment>